<dbReference type="AlphaFoldDB" id="A0A0B0HAZ7"/>
<organism evidence="1 2">
    <name type="scientific">Solemya velum gill symbiont</name>
    <dbReference type="NCBI Taxonomy" id="2340"/>
    <lineage>
        <taxon>Bacteria</taxon>
        <taxon>Pseudomonadati</taxon>
        <taxon>Pseudomonadota</taxon>
        <taxon>Gammaproteobacteria</taxon>
        <taxon>sulfur-oxidizing symbionts</taxon>
    </lineage>
</organism>
<dbReference type="Proteomes" id="UP000030856">
    <property type="component" value="Unassembled WGS sequence"/>
</dbReference>
<proteinExistence type="predicted"/>
<protein>
    <submittedName>
        <fullName evidence="1">Uncharacterized protein</fullName>
    </submittedName>
</protein>
<comment type="caution">
    <text evidence="1">The sequence shown here is derived from an EMBL/GenBank/DDBJ whole genome shotgun (WGS) entry which is preliminary data.</text>
</comment>
<evidence type="ECO:0000313" key="2">
    <source>
        <dbReference type="Proteomes" id="UP000030856"/>
    </source>
</evidence>
<keyword evidence="2" id="KW-1185">Reference proteome</keyword>
<name>A0A0B0HAZ7_SOVGS</name>
<accession>A0A0B0HAZ7</accession>
<gene>
    <name evidence="1" type="ORF">JV46_19660</name>
</gene>
<evidence type="ECO:0000313" key="1">
    <source>
        <dbReference type="EMBL" id="KHF25827.1"/>
    </source>
</evidence>
<dbReference type="EMBL" id="JRAA01000001">
    <property type="protein sequence ID" value="KHF25827.1"/>
    <property type="molecule type" value="Genomic_DNA"/>
</dbReference>
<reference evidence="1 2" key="1">
    <citation type="journal article" date="2014" name="BMC Genomics">
        <title>The genome of the intracellular bacterium of the coastal bivalve, Solemya velum: a blueprint for thriving in and out of symbiosis.</title>
        <authorList>
            <person name="Dmytrenko O."/>
            <person name="Russell S.L."/>
            <person name="Loo W.T."/>
            <person name="Fontanez K.M."/>
            <person name="Liao L."/>
            <person name="Roeselers G."/>
            <person name="Sharma R."/>
            <person name="Stewart F.J."/>
            <person name="Newton I.L."/>
            <person name="Woyke T."/>
            <person name="Wu D."/>
            <person name="Lang J.M."/>
            <person name="Eisen J.A."/>
            <person name="Cavanaugh C.M."/>
        </authorList>
    </citation>
    <scope>NUCLEOTIDE SEQUENCE [LARGE SCALE GENOMIC DNA]</scope>
    <source>
        <strain evidence="1 2">WH</strain>
    </source>
</reference>
<sequence>MNTPDVAGLIYPAFRCFKTDMGVFYVEMESETSLK</sequence>